<dbReference type="AlphaFoldDB" id="A0A2T0X463"/>
<keyword evidence="1" id="KW-1133">Transmembrane helix</keyword>
<feature type="transmembrane region" description="Helical" evidence="1">
    <location>
        <begin position="27"/>
        <end position="51"/>
    </location>
</feature>
<comment type="caution">
    <text evidence="2">The sequence shown here is derived from an EMBL/GenBank/DDBJ whole genome shotgun (WGS) entry which is preliminary data.</text>
</comment>
<evidence type="ECO:0000313" key="2">
    <source>
        <dbReference type="EMBL" id="PRY93732.1"/>
    </source>
</evidence>
<keyword evidence="1" id="KW-0812">Transmembrane</keyword>
<reference evidence="2 3" key="1">
    <citation type="submission" date="2018-03" db="EMBL/GenBank/DDBJ databases">
        <title>Genomic Encyclopedia of Archaeal and Bacterial Type Strains, Phase II (KMG-II): from individual species to whole genera.</title>
        <authorList>
            <person name="Goeker M."/>
        </authorList>
    </citation>
    <scope>NUCLEOTIDE SEQUENCE [LARGE SCALE GENOMIC DNA]</scope>
    <source>
        <strain evidence="2 3">DSM 29318</strain>
    </source>
</reference>
<organism evidence="2 3">
    <name type="scientific">Hasllibacter halocynthiae</name>
    <dbReference type="NCBI Taxonomy" id="595589"/>
    <lineage>
        <taxon>Bacteria</taxon>
        <taxon>Pseudomonadati</taxon>
        <taxon>Pseudomonadota</taxon>
        <taxon>Alphaproteobacteria</taxon>
        <taxon>Rhodobacterales</taxon>
        <taxon>Roseobacteraceae</taxon>
        <taxon>Hasllibacter</taxon>
    </lineage>
</organism>
<protein>
    <submittedName>
        <fullName evidence="2">Uncharacterized protein</fullName>
    </submittedName>
</protein>
<dbReference type="OrthoDB" id="655954at2"/>
<dbReference type="RefSeq" id="WP_106161289.1">
    <property type="nucleotide sequence ID" value="NZ_PVTT01000002.1"/>
</dbReference>
<dbReference type="Gene3D" id="3.30.1380.10">
    <property type="match status" value="1"/>
</dbReference>
<keyword evidence="1" id="KW-0472">Membrane</keyword>
<evidence type="ECO:0000313" key="3">
    <source>
        <dbReference type="Proteomes" id="UP000238801"/>
    </source>
</evidence>
<accession>A0A2T0X463</accession>
<dbReference type="InterPro" id="IPR009045">
    <property type="entry name" value="Zn_M74/Hedgehog-like"/>
</dbReference>
<evidence type="ECO:0000256" key="1">
    <source>
        <dbReference type="SAM" id="Phobius"/>
    </source>
</evidence>
<dbReference type="Proteomes" id="UP000238801">
    <property type="component" value="Unassembled WGS sequence"/>
</dbReference>
<keyword evidence="3" id="KW-1185">Reference proteome</keyword>
<name>A0A2T0X463_9RHOB</name>
<proteinExistence type="predicted"/>
<sequence>MTEPHDRRRAPRPRQAGGVLRRRLPGAVLHLSVAVLLTLLSQVGGLAWLMALPFRRRWLAFPAAYAVLSFAAWAAAPQFGRVALPCMGETLRPAAPAYCVLNRRYVAPEMRRAAEALATSLAIRFPGTVTETLDGGFPLPMPMLPHRSHEDGRELDLALWWRDEDGYAPGLSPSPIGYLSHAGGAAGCPPALTDLRWLQRLLPEREPDFDRLAAALRFLQADGRIGRVLLDPRLAAAAGAAGGKVGSPGCRAARHDDHLSLRLP</sequence>
<dbReference type="EMBL" id="PVTT01000002">
    <property type="protein sequence ID" value="PRY93732.1"/>
    <property type="molecule type" value="Genomic_DNA"/>
</dbReference>
<gene>
    <name evidence="2" type="ORF">BCF33_2616</name>
</gene>